<protein>
    <submittedName>
        <fullName evidence="2">Uncharacterized protein</fullName>
    </submittedName>
</protein>
<dbReference type="Proteomes" id="UP001227230">
    <property type="component" value="Chromosome 14"/>
</dbReference>
<gene>
    <name evidence="2" type="ORF">VitviT2T_020982</name>
</gene>
<dbReference type="InterPro" id="IPR004158">
    <property type="entry name" value="DUF247_pln"/>
</dbReference>
<organism evidence="2 3">
    <name type="scientific">Vitis vinifera</name>
    <name type="common">Grape</name>
    <dbReference type="NCBI Taxonomy" id="29760"/>
    <lineage>
        <taxon>Eukaryota</taxon>
        <taxon>Viridiplantae</taxon>
        <taxon>Streptophyta</taxon>
        <taxon>Embryophyta</taxon>
        <taxon>Tracheophyta</taxon>
        <taxon>Spermatophyta</taxon>
        <taxon>Magnoliopsida</taxon>
        <taxon>eudicotyledons</taxon>
        <taxon>Gunneridae</taxon>
        <taxon>Pentapetalae</taxon>
        <taxon>rosids</taxon>
        <taxon>Vitales</taxon>
        <taxon>Vitaceae</taxon>
        <taxon>Viteae</taxon>
        <taxon>Vitis</taxon>
    </lineage>
</organism>
<evidence type="ECO:0000313" key="2">
    <source>
        <dbReference type="EMBL" id="WKA02829.1"/>
    </source>
</evidence>
<proteinExistence type="predicted"/>
<dbReference type="PANTHER" id="PTHR31549">
    <property type="entry name" value="PROTEIN, PUTATIVE (DUF247)-RELATED-RELATED"/>
    <property type="match status" value="1"/>
</dbReference>
<dbReference type="EMBL" id="CP126661">
    <property type="protein sequence ID" value="WKA02829.1"/>
    <property type="molecule type" value="Genomic_DNA"/>
</dbReference>
<reference evidence="2 3" key="1">
    <citation type="journal article" date="2023" name="Hortic Res">
        <title>The complete reference genome for grapevine (Vitis vinifera L.) genetics and breeding.</title>
        <authorList>
            <person name="Shi X."/>
            <person name="Cao S."/>
            <person name="Wang X."/>
            <person name="Huang S."/>
            <person name="Wang Y."/>
            <person name="Liu Z."/>
            <person name="Liu W."/>
            <person name="Leng X."/>
            <person name="Peng Y."/>
            <person name="Wang N."/>
            <person name="Wang Y."/>
            <person name="Ma Z."/>
            <person name="Xu X."/>
            <person name="Zhang F."/>
            <person name="Xue H."/>
            <person name="Zhong H."/>
            <person name="Wang Y."/>
            <person name="Zhang K."/>
            <person name="Velt A."/>
            <person name="Avia K."/>
            <person name="Holtgrawe D."/>
            <person name="Grimplet J."/>
            <person name="Matus J.T."/>
            <person name="Ware D."/>
            <person name="Wu X."/>
            <person name="Wang H."/>
            <person name="Liu C."/>
            <person name="Fang Y."/>
            <person name="Rustenholz C."/>
            <person name="Cheng Z."/>
            <person name="Xiao H."/>
            <person name="Zhou Y."/>
        </authorList>
    </citation>
    <scope>NUCLEOTIDE SEQUENCE [LARGE SCALE GENOMIC DNA]</scope>
    <source>
        <strain evidence="3">cv. Pinot noir / PN40024</strain>
        <tissue evidence="2">Leaf</tissue>
    </source>
</reference>
<feature type="region of interest" description="Disordered" evidence="1">
    <location>
        <begin position="1"/>
        <end position="29"/>
    </location>
</feature>
<sequence>MEEQQERRNVGEIELKGGQPNKNSGQTGLEPEKYRIDVEISHTVKIWIESLKNAEENTQSQSQWPRIPKGYLTFPPIIIDGSTKLLFLNIVAYEMCLDGPGDHRVTSYMRFLDNLIDHANDVKELRSKHILYNGLSSDEKTVQTFNEIYTD</sequence>
<name>A0ABY9D658_VITVI</name>
<evidence type="ECO:0000256" key="1">
    <source>
        <dbReference type="SAM" id="MobiDB-lite"/>
    </source>
</evidence>
<keyword evidence="3" id="KW-1185">Reference proteome</keyword>
<accession>A0ABY9D658</accession>
<dbReference type="PANTHER" id="PTHR31549:SF191">
    <property type="entry name" value="DUF247 DOMAIN PROTEIN"/>
    <property type="match status" value="1"/>
</dbReference>
<feature type="compositionally biased region" description="Basic and acidic residues" evidence="1">
    <location>
        <begin position="1"/>
        <end position="15"/>
    </location>
</feature>
<evidence type="ECO:0000313" key="3">
    <source>
        <dbReference type="Proteomes" id="UP001227230"/>
    </source>
</evidence>
<dbReference type="Pfam" id="PF03140">
    <property type="entry name" value="DUF247"/>
    <property type="match status" value="1"/>
</dbReference>